<dbReference type="STRING" id="1280837.A0A316V5S7"/>
<dbReference type="GO" id="GO:0000981">
    <property type="term" value="F:DNA-binding transcription factor activity, RNA polymerase II-specific"/>
    <property type="evidence" value="ECO:0007669"/>
    <property type="project" value="InterPro"/>
</dbReference>
<dbReference type="Pfam" id="PF00172">
    <property type="entry name" value="Zn_clus"/>
    <property type="match status" value="1"/>
</dbReference>
<dbReference type="GO" id="GO:0008270">
    <property type="term" value="F:zinc ion binding"/>
    <property type="evidence" value="ECO:0007669"/>
    <property type="project" value="InterPro"/>
</dbReference>
<feature type="domain" description="Zn(2)-C6 fungal-type" evidence="3">
    <location>
        <begin position="15"/>
        <end position="58"/>
    </location>
</feature>
<evidence type="ECO:0000259" key="3">
    <source>
        <dbReference type="PROSITE" id="PS50048"/>
    </source>
</evidence>
<proteinExistence type="predicted"/>
<evidence type="ECO:0000256" key="1">
    <source>
        <dbReference type="ARBA" id="ARBA00023242"/>
    </source>
</evidence>
<feature type="region of interest" description="Disordered" evidence="2">
    <location>
        <begin position="117"/>
        <end position="140"/>
    </location>
</feature>
<sequence>MSPDRKKRQKYAIRSCLACRKRKVKCQLSNVEIPSSLEPLQGEDACQRCKKMDLDCIVWDGERKSKRYTIESASIATEDRRSTTPRQSTSSRNESTIDRDQILSPFYPFKPTFKPTQEGVRYEPTTEQAHNNPDRSGTKTQSMMGKVRLMGILRRPILMMTQILERQDKFRCGIPQSAATSIIGNDIDCSFLSEAAYDVYDLGVIIQHPHLPRLRDLYMLYRSSPNPSRKLLLYTMLLLCRSNSSTNLKHELASIQRTVSQLALQSVLNAPRNIEAAQALELIAVHCPFLLASGEGADQRRLISQEDASTAGSVMIAIAIKIFLSLGFEPKSASDSENVLWTSLCSWELALSFHDHHPIKPRQLHTSRPGDLIESIAFTQQDDEWICVGKIARWIGCKAMYFRSRAVLESGKCELESEALMQESKNEAEMQARQASALDGYQAKMKDEECDRCRGLSRIKSDLQSENVITQKASSYTKLLLALTNLAWLWLDLEAIGMHYILLSKALGNMHSFIIRTKGEDALNVGQSVEASNSLYRIDFRQRIWEQPEWSEHVAIYGKLRQKVTSTCISRSCQLRQHIQDVQLGLDAAALQKEQTQDCRAIIPVPLLSAILMNATKSLLDTQIVLLQAWNHVHEDTDMYVVIIRQAAEVLSDERMDVRIFNSITGEFETGIGQCCADILRIIADTMSDWQNKQRIVLANYREKQKTRAAPRVQQNPHDSEGVHATNSINAGYEAFLPDGSPMLFDPTGQVGQISDDQTQSSTPVIFDQLPTLNTLLEGMLEIPDLNDFIASMNQQQISFSLA</sequence>
<organism evidence="4 5">
    <name type="scientific">Meira miltonrushii</name>
    <dbReference type="NCBI Taxonomy" id="1280837"/>
    <lineage>
        <taxon>Eukaryota</taxon>
        <taxon>Fungi</taxon>
        <taxon>Dikarya</taxon>
        <taxon>Basidiomycota</taxon>
        <taxon>Ustilaginomycotina</taxon>
        <taxon>Exobasidiomycetes</taxon>
        <taxon>Exobasidiales</taxon>
        <taxon>Brachybasidiaceae</taxon>
        <taxon>Meira</taxon>
    </lineage>
</organism>
<evidence type="ECO:0000256" key="2">
    <source>
        <dbReference type="SAM" id="MobiDB-lite"/>
    </source>
</evidence>
<gene>
    <name evidence="4" type="ORF">FA14DRAFT_88767</name>
</gene>
<accession>A0A316V5S7</accession>
<dbReference type="Gene3D" id="4.10.240.10">
    <property type="entry name" value="Zn(2)-C6 fungal-type DNA-binding domain"/>
    <property type="match status" value="1"/>
</dbReference>
<dbReference type="RefSeq" id="XP_025351855.1">
    <property type="nucleotide sequence ID" value="XM_025503044.1"/>
</dbReference>
<evidence type="ECO:0000313" key="5">
    <source>
        <dbReference type="Proteomes" id="UP000245771"/>
    </source>
</evidence>
<dbReference type="AlphaFoldDB" id="A0A316V5S7"/>
<keyword evidence="5" id="KW-1185">Reference proteome</keyword>
<dbReference type="OrthoDB" id="2595934at2759"/>
<reference evidence="4 5" key="1">
    <citation type="journal article" date="2018" name="Mol. Biol. Evol.">
        <title>Broad Genomic Sampling Reveals a Smut Pathogenic Ancestry of the Fungal Clade Ustilaginomycotina.</title>
        <authorList>
            <person name="Kijpornyongpan T."/>
            <person name="Mondo S.J."/>
            <person name="Barry K."/>
            <person name="Sandor L."/>
            <person name="Lee J."/>
            <person name="Lipzen A."/>
            <person name="Pangilinan J."/>
            <person name="LaButti K."/>
            <person name="Hainaut M."/>
            <person name="Henrissat B."/>
            <person name="Grigoriev I.V."/>
            <person name="Spatafora J.W."/>
            <person name="Aime M.C."/>
        </authorList>
    </citation>
    <scope>NUCLEOTIDE SEQUENCE [LARGE SCALE GENOMIC DNA]</scope>
    <source>
        <strain evidence="4 5">MCA 3882</strain>
    </source>
</reference>
<dbReference type="InterPro" id="IPR001138">
    <property type="entry name" value="Zn2Cys6_DnaBD"/>
</dbReference>
<dbReference type="InterPro" id="IPR036864">
    <property type="entry name" value="Zn2-C6_fun-type_DNA-bd_sf"/>
</dbReference>
<feature type="region of interest" description="Disordered" evidence="2">
    <location>
        <begin position="75"/>
        <end position="97"/>
    </location>
</feature>
<dbReference type="InParanoid" id="A0A316V5S7"/>
<keyword evidence="1" id="KW-0539">Nucleus</keyword>
<dbReference type="InterPro" id="IPR050797">
    <property type="entry name" value="Carb_Metab_Trans_Reg"/>
</dbReference>
<dbReference type="SUPFAM" id="SSF57701">
    <property type="entry name" value="Zn2/Cys6 DNA-binding domain"/>
    <property type="match status" value="1"/>
</dbReference>
<dbReference type="PROSITE" id="PS50048">
    <property type="entry name" value="ZN2_CY6_FUNGAL_2"/>
    <property type="match status" value="1"/>
</dbReference>
<dbReference type="GeneID" id="37024825"/>
<dbReference type="SMART" id="SM00066">
    <property type="entry name" value="GAL4"/>
    <property type="match status" value="1"/>
</dbReference>
<name>A0A316V5S7_9BASI</name>
<dbReference type="EMBL" id="KZ819607">
    <property type="protein sequence ID" value="PWN31553.1"/>
    <property type="molecule type" value="Genomic_DNA"/>
</dbReference>
<dbReference type="CDD" id="cd00067">
    <property type="entry name" value="GAL4"/>
    <property type="match status" value="1"/>
</dbReference>
<dbReference type="PANTHER" id="PTHR31668:SF30">
    <property type="entry name" value="ZN(II)2CYS6 TRANSCRIPTION FACTOR (EUROFUNG)"/>
    <property type="match status" value="1"/>
</dbReference>
<dbReference type="PANTHER" id="PTHR31668">
    <property type="entry name" value="GLUCOSE TRANSPORT TRANSCRIPTION REGULATOR RGT1-RELATED-RELATED"/>
    <property type="match status" value="1"/>
</dbReference>
<evidence type="ECO:0000313" key="4">
    <source>
        <dbReference type="EMBL" id="PWN31553.1"/>
    </source>
</evidence>
<dbReference type="Proteomes" id="UP000245771">
    <property type="component" value="Unassembled WGS sequence"/>
</dbReference>
<protein>
    <recommendedName>
        <fullName evidence="3">Zn(2)-C6 fungal-type domain-containing protein</fullName>
    </recommendedName>
</protein>